<sequence length="365" mass="42854">MSNILLKPLLKYPGGKSSEYKHLKKFFPKFDTYVEPFIGGGAVYWASNADKWFINDFSEELISLYKYTESQDELFLNYLRDISIMWSKKADYVSEIEDAVFEQVVPDDKLLLSISNDLLELVDKLPKKHLSLSTYLYDSISRKRKSLAKISKKETIKNKDENALGVLGSALYTYLRSLYNHTSFELFPELKTALYLFIREYAYSSMFRFNADGLFNVPFGGNTYAKKNFSHRLNQITDIDVITKLKNTTITQGDFSKAIIDKENTFMFLDPPYDSEFSTYNLHVFDAKEQIRLRDVLLNIKKTKWLMVVKSTEFVEDLYEREGWYKFRFDKSYSVNFKNRNSRDVKHLIITNYKLEDSIYGDFGK</sequence>
<dbReference type="EMBL" id="JXJW01000016">
    <property type="protein sequence ID" value="PCS05513.1"/>
    <property type="molecule type" value="Genomic_DNA"/>
</dbReference>
<comment type="catalytic activity">
    <reaction evidence="6">
        <text>a 2'-deoxyadenosine in DNA + S-adenosyl-L-methionine = an N(6)-methyl-2'-deoxyadenosine in DNA + S-adenosyl-L-homocysteine + H(+)</text>
        <dbReference type="Rhea" id="RHEA:15197"/>
        <dbReference type="Rhea" id="RHEA-COMP:12418"/>
        <dbReference type="Rhea" id="RHEA-COMP:12419"/>
        <dbReference type="ChEBI" id="CHEBI:15378"/>
        <dbReference type="ChEBI" id="CHEBI:57856"/>
        <dbReference type="ChEBI" id="CHEBI:59789"/>
        <dbReference type="ChEBI" id="CHEBI:90615"/>
        <dbReference type="ChEBI" id="CHEBI:90616"/>
        <dbReference type="EC" id="2.1.1.72"/>
    </reaction>
</comment>
<evidence type="ECO:0000313" key="8">
    <source>
        <dbReference type="Proteomes" id="UP000218282"/>
    </source>
</evidence>
<dbReference type="GO" id="GO:0043565">
    <property type="term" value="F:sequence-specific DNA binding"/>
    <property type="evidence" value="ECO:0007669"/>
    <property type="project" value="TreeGrafter"/>
</dbReference>
<protein>
    <recommendedName>
        <fullName evidence="2">site-specific DNA-methyltransferase (adenine-specific)</fullName>
        <ecNumber evidence="2">2.1.1.72</ecNumber>
    </recommendedName>
</protein>
<comment type="caution">
    <text evidence="7">The sequence shown here is derived from an EMBL/GenBank/DDBJ whole genome shotgun (WGS) entry which is preliminary data.</text>
</comment>
<proteinExistence type="inferred from homology"/>
<dbReference type="GO" id="GO:0006298">
    <property type="term" value="P:mismatch repair"/>
    <property type="evidence" value="ECO:0007669"/>
    <property type="project" value="TreeGrafter"/>
</dbReference>
<dbReference type="SUPFAM" id="SSF53335">
    <property type="entry name" value="S-adenosyl-L-methionine-dependent methyltransferases"/>
    <property type="match status" value="1"/>
</dbReference>
<name>A0A2A5RWC0_9LACT</name>
<dbReference type="Pfam" id="PF02086">
    <property type="entry name" value="MethyltransfD12"/>
    <property type="match status" value="2"/>
</dbReference>
<dbReference type="GO" id="GO:0009307">
    <property type="term" value="P:DNA restriction-modification system"/>
    <property type="evidence" value="ECO:0007669"/>
    <property type="project" value="InterPro"/>
</dbReference>
<reference evidence="7 8" key="1">
    <citation type="submission" date="2014-12" db="EMBL/GenBank/DDBJ databases">
        <title>Draft genome sequences of 10 type strains of Lactococcus.</title>
        <authorList>
            <person name="Sun Z."/>
            <person name="Zhong Z."/>
            <person name="Liu W."/>
            <person name="Zhang W."/>
            <person name="Zhang H."/>
        </authorList>
    </citation>
    <scope>NUCLEOTIDE SEQUENCE [LARGE SCALE GENOMIC DNA]</scope>
    <source>
        <strain evidence="7 8">DSM 6634</strain>
    </source>
</reference>
<keyword evidence="4" id="KW-0808">Transferase</keyword>
<organism evidence="7 8">
    <name type="scientific">Pseudolactococcus piscium</name>
    <dbReference type="NCBI Taxonomy" id="1364"/>
    <lineage>
        <taxon>Bacteria</taxon>
        <taxon>Bacillati</taxon>
        <taxon>Bacillota</taxon>
        <taxon>Bacilli</taxon>
        <taxon>Lactobacillales</taxon>
        <taxon>Streptococcaceae</taxon>
        <taxon>Pseudolactococcus</taxon>
    </lineage>
</organism>
<comment type="similarity">
    <text evidence="1">Belongs to the N(4)/N(6)-methyltransferase family.</text>
</comment>
<evidence type="ECO:0000313" key="7">
    <source>
        <dbReference type="EMBL" id="PCS05513.1"/>
    </source>
</evidence>
<dbReference type="PRINTS" id="PR00505">
    <property type="entry name" value="D12N6MTFRASE"/>
</dbReference>
<gene>
    <name evidence="7" type="ORF">RU86_GL000725</name>
</gene>
<evidence type="ECO:0000256" key="5">
    <source>
        <dbReference type="ARBA" id="ARBA00022691"/>
    </source>
</evidence>
<dbReference type="GO" id="GO:0032259">
    <property type="term" value="P:methylation"/>
    <property type="evidence" value="ECO:0007669"/>
    <property type="project" value="UniProtKB-KW"/>
</dbReference>
<dbReference type="InterPro" id="IPR023095">
    <property type="entry name" value="Ade_MeTrfase_dom_2"/>
</dbReference>
<dbReference type="Proteomes" id="UP000218282">
    <property type="component" value="Unassembled WGS sequence"/>
</dbReference>
<keyword evidence="8" id="KW-1185">Reference proteome</keyword>
<evidence type="ECO:0000256" key="6">
    <source>
        <dbReference type="ARBA" id="ARBA00047942"/>
    </source>
</evidence>
<dbReference type="GO" id="GO:1904047">
    <property type="term" value="F:S-adenosyl-L-methionine binding"/>
    <property type="evidence" value="ECO:0007669"/>
    <property type="project" value="TreeGrafter"/>
</dbReference>
<dbReference type="EC" id="2.1.1.72" evidence="2"/>
<evidence type="ECO:0000256" key="4">
    <source>
        <dbReference type="ARBA" id="ARBA00022679"/>
    </source>
</evidence>
<evidence type="ECO:0000256" key="1">
    <source>
        <dbReference type="ARBA" id="ARBA00006594"/>
    </source>
</evidence>
<evidence type="ECO:0000256" key="3">
    <source>
        <dbReference type="ARBA" id="ARBA00022603"/>
    </source>
</evidence>
<dbReference type="GO" id="GO:0009007">
    <property type="term" value="F:site-specific DNA-methyltransferase (adenine-specific) activity"/>
    <property type="evidence" value="ECO:0007669"/>
    <property type="project" value="UniProtKB-EC"/>
</dbReference>
<dbReference type="AlphaFoldDB" id="A0A2A5RWC0"/>
<dbReference type="Gene3D" id="3.40.50.150">
    <property type="entry name" value="Vaccinia Virus protein VP39"/>
    <property type="match status" value="2"/>
</dbReference>
<keyword evidence="3 7" id="KW-0489">Methyltransferase</keyword>
<evidence type="ECO:0000256" key="2">
    <source>
        <dbReference type="ARBA" id="ARBA00011900"/>
    </source>
</evidence>
<dbReference type="InterPro" id="IPR012327">
    <property type="entry name" value="MeTrfase_D12"/>
</dbReference>
<dbReference type="RefSeq" id="WP_096814906.1">
    <property type="nucleotide sequence ID" value="NZ_JXJW01000016.1"/>
</dbReference>
<keyword evidence="5" id="KW-0949">S-adenosyl-L-methionine</keyword>
<accession>A0A2A5RWC0</accession>
<dbReference type="InterPro" id="IPR029063">
    <property type="entry name" value="SAM-dependent_MTases_sf"/>
</dbReference>
<dbReference type="Gene3D" id="1.10.1020.10">
    <property type="entry name" value="Adenine-specific Methyltransferase, Domain 2"/>
    <property type="match status" value="2"/>
</dbReference>
<dbReference type="PANTHER" id="PTHR30481">
    <property type="entry name" value="DNA ADENINE METHYLASE"/>
    <property type="match status" value="1"/>
</dbReference>